<evidence type="ECO:0000313" key="5">
    <source>
        <dbReference type="EMBL" id="ANJ71185.1"/>
    </source>
</evidence>
<protein>
    <submittedName>
        <fullName evidence="5">XRE family transcriptional regulator</fullName>
    </submittedName>
</protein>
<comment type="similarity">
    <text evidence="1">Belongs to the LysR transcriptional regulatory family.</text>
</comment>
<dbReference type="PROSITE" id="PS50931">
    <property type="entry name" value="HTH_LYSR"/>
    <property type="match status" value="1"/>
</dbReference>
<dbReference type="GO" id="GO:0003700">
    <property type="term" value="F:DNA-binding transcription factor activity"/>
    <property type="evidence" value="ECO:0007669"/>
    <property type="project" value="InterPro"/>
</dbReference>
<dbReference type="GO" id="GO:0043565">
    <property type="term" value="F:sequence-specific DNA binding"/>
    <property type="evidence" value="ECO:0007669"/>
    <property type="project" value="TreeGrafter"/>
</dbReference>
<gene>
    <name evidence="5" type="ORF">A9Y76_01235</name>
</gene>
<reference evidence="6" key="1">
    <citation type="submission" date="2016-06" db="EMBL/GenBank/DDBJ databases">
        <authorList>
            <person name="Xu Y."/>
            <person name="Nagy A."/>
            <person name="Yan X."/>
            <person name="Kim S.W."/>
            <person name="Haley B."/>
            <person name="Liu N.T."/>
            <person name="Nou X."/>
        </authorList>
    </citation>
    <scope>NUCLEOTIDE SEQUENCE [LARGE SCALE GENOMIC DNA]</scope>
    <source>
        <strain evidence="6">ATCC 49129</strain>
    </source>
</reference>
<evidence type="ECO:0000256" key="4">
    <source>
        <dbReference type="ARBA" id="ARBA00023163"/>
    </source>
</evidence>
<dbReference type="InterPro" id="IPR005119">
    <property type="entry name" value="LysR_subst-bd"/>
</dbReference>
<dbReference type="PANTHER" id="PTHR30537:SF79">
    <property type="entry name" value="TRANSCRIPTIONAL REGULATOR-RELATED"/>
    <property type="match status" value="1"/>
</dbReference>
<dbReference type="Gene3D" id="1.10.10.10">
    <property type="entry name" value="Winged helix-like DNA-binding domain superfamily/Winged helix DNA-binding domain"/>
    <property type="match status" value="1"/>
</dbReference>
<accession>A0A191ZST6</accession>
<dbReference type="EMBL" id="CP016022">
    <property type="protein sequence ID" value="ANJ71185.1"/>
    <property type="molecule type" value="Genomic_DNA"/>
</dbReference>
<evidence type="ECO:0000256" key="3">
    <source>
        <dbReference type="ARBA" id="ARBA00023125"/>
    </source>
</evidence>
<dbReference type="Gene3D" id="3.40.190.10">
    <property type="entry name" value="Periplasmic binding protein-like II"/>
    <property type="match status" value="2"/>
</dbReference>
<dbReference type="InterPro" id="IPR058163">
    <property type="entry name" value="LysR-type_TF_proteobact-type"/>
</dbReference>
<keyword evidence="3" id="KW-0238">DNA-binding</keyword>
<keyword evidence="2" id="KW-0805">Transcription regulation</keyword>
<dbReference type="InterPro" id="IPR036390">
    <property type="entry name" value="WH_DNA-bd_sf"/>
</dbReference>
<dbReference type="AlphaFoldDB" id="A0A191ZST6"/>
<evidence type="ECO:0000256" key="2">
    <source>
        <dbReference type="ARBA" id="ARBA00023015"/>
    </source>
</evidence>
<organism evidence="5 6">
    <name type="scientific">Ralstonia insidiosa</name>
    <dbReference type="NCBI Taxonomy" id="190721"/>
    <lineage>
        <taxon>Bacteria</taxon>
        <taxon>Pseudomonadati</taxon>
        <taxon>Pseudomonadota</taxon>
        <taxon>Betaproteobacteria</taxon>
        <taxon>Burkholderiales</taxon>
        <taxon>Burkholderiaceae</taxon>
        <taxon>Ralstonia</taxon>
    </lineage>
</organism>
<dbReference type="SUPFAM" id="SSF46785">
    <property type="entry name" value="Winged helix' DNA-binding domain"/>
    <property type="match status" value="1"/>
</dbReference>
<dbReference type="STRING" id="190721.ACS15_0260"/>
<dbReference type="OrthoDB" id="5526340at2"/>
<dbReference type="SUPFAM" id="SSF53850">
    <property type="entry name" value="Periplasmic binding protein-like II"/>
    <property type="match status" value="1"/>
</dbReference>
<dbReference type="CDD" id="cd08432">
    <property type="entry name" value="PBP2_GcdR_TrpI_HvrB_AmpR_like"/>
    <property type="match status" value="1"/>
</dbReference>
<name>A0A191ZST6_9RALS</name>
<keyword evidence="4" id="KW-0804">Transcription</keyword>
<dbReference type="RefSeq" id="WP_064801375.1">
    <property type="nucleotide sequence ID" value="NZ_CP016022.1"/>
</dbReference>
<dbReference type="FunFam" id="1.10.10.10:FF:000038">
    <property type="entry name" value="Glycine cleavage system transcriptional activator"/>
    <property type="match status" value="1"/>
</dbReference>
<dbReference type="PRINTS" id="PR00039">
    <property type="entry name" value="HTHLYSR"/>
</dbReference>
<dbReference type="Pfam" id="PF00126">
    <property type="entry name" value="HTH_1"/>
    <property type="match status" value="1"/>
</dbReference>
<dbReference type="GO" id="GO:0006351">
    <property type="term" value="P:DNA-templated transcription"/>
    <property type="evidence" value="ECO:0007669"/>
    <property type="project" value="TreeGrafter"/>
</dbReference>
<dbReference type="Pfam" id="PF03466">
    <property type="entry name" value="LysR_substrate"/>
    <property type="match status" value="1"/>
</dbReference>
<dbReference type="GeneID" id="61524627"/>
<dbReference type="NCBIfam" id="NF008352">
    <property type="entry name" value="PRK11139.1"/>
    <property type="match status" value="1"/>
</dbReference>
<sequence>MTEIREPMRLPPLGALRVFEAAARYESFSRAATELFVTHGAVSHQMRALEEDLGVPLFERRGKRVTLTHAGRVYADRVREALDQIAQATHQLRAGNRDNRLAISTMPSFAARWLTPHIGTFIEKHPELEVELFSSPALVDFGREEVDVALRMGSGNYPGLYVEKLLDDVFFPICSPSYNGGRLPCTLAEMAGMTLLRSEGEDWTPWFEAAGMEGFVEPRGGLMFQDSSLLLQAAAAGQGIALIRPTLAFNELLAGRVVRLFETTTPCPWNYYFVCPHSALQTPKMQAFRAWLLPEIAAFKLKLERLMDDNTVCLGHVAKG</sequence>
<dbReference type="InterPro" id="IPR000847">
    <property type="entry name" value="LysR_HTH_N"/>
</dbReference>
<evidence type="ECO:0000313" key="6">
    <source>
        <dbReference type="Proteomes" id="UP000078572"/>
    </source>
</evidence>
<dbReference type="InterPro" id="IPR036388">
    <property type="entry name" value="WH-like_DNA-bd_sf"/>
</dbReference>
<proteinExistence type="inferred from homology"/>
<dbReference type="Proteomes" id="UP000078572">
    <property type="component" value="Chromosome 1"/>
</dbReference>
<evidence type="ECO:0000256" key="1">
    <source>
        <dbReference type="ARBA" id="ARBA00009437"/>
    </source>
</evidence>
<dbReference type="PANTHER" id="PTHR30537">
    <property type="entry name" value="HTH-TYPE TRANSCRIPTIONAL REGULATOR"/>
    <property type="match status" value="1"/>
</dbReference>
<keyword evidence="6" id="KW-1185">Reference proteome</keyword>